<dbReference type="AlphaFoldDB" id="A0A0G1T4T4"/>
<evidence type="ECO:0000313" key="6">
    <source>
        <dbReference type="EMBL" id="KKU76809.1"/>
    </source>
</evidence>
<comment type="similarity">
    <text evidence="2">Belongs to the transketolase family.</text>
</comment>
<dbReference type="InterPro" id="IPR051157">
    <property type="entry name" value="PDH/Transketolase"/>
</dbReference>
<accession>A0A0G1T4T4</accession>
<dbReference type="FunFam" id="3.40.50.970:FF:000129">
    <property type="entry name" value="Transketolase"/>
    <property type="match status" value="1"/>
</dbReference>
<evidence type="ECO:0000256" key="3">
    <source>
        <dbReference type="ARBA" id="ARBA00023052"/>
    </source>
</evidence>
<comment type="caution">
    <text evidence="6">The sequence shown here is derived from an EMBL/GenBank/DDBJ whole genome shotgun (WGS) entry which is preliminary data.</text>
</comment>
<evidence type="ECO:0000259" key="5">
    <source>
        <dbReference type="SMART" id="SM00861"/>
    </source>
</evidence>
<dbReference type="CDD" id="cd07033">
    <property type="entry name" value="TPP_PYR_DXS_TK_like"/>
    <property type="match status" value="1"/>
</dbReference>
<dbReference type="PANTHER" id="PTHR43825:SF1">
    <property type="entry name" value="TRANSKETOLASE-LIKE PYRIMIDINE-BINDING DOMAIN-CONTAINING PROTEIN"/>
    <property type="match status" value="1"/>
</dbReference>
<dbReference type="EMBL" id="LCOK01000012">
    <property type="protein sequence ID" value="KKU76809.1"/>
    <property type="molecule type" value="Genomic_DNA"/>
</dbReference>
<evidence type="ECO:0000256" key="1">
    <source>
        <dbReference type="ARBA" id="ARBA00001964"/>
    </source>
</evidence>
<dbReference type="Gene3D" id="3.40.50.920">
    <property type="match status" value="1"/>
</dbReference>
<dbReference type="InterPro" id="IPR009014">
    <property type="entry name" value="Transketo_C/PFOR_II"/>
</dbReference>
<sequence>MINKDAKLNPKVFEKDVEMKAVREGYSDGLIIAGEKDSNVVVLCADLTESTRAQKFSEKFPDRFFQIGIAEQNMAAIAAGLGVSGKIPFISSYATFSPGRNWEQIRTTICYNDSNVKIAGHHAGLMTGPDGATHEATEDIAIMRALPNMRVFVPCDAIQAKKVTAAAAQLWGPTYIRFAREKSPTVTTEDTPFTPGKAEIFWEGKKPQVLIIATGVLVHNALVAAKDLEKEKINDGGGAPSNGRARRRGGGSFGPARAGAAGICRPSKYFWRIRKPLGLNKQIRNGSKGHCSRSQKSYKAGRIIIHPSRHFLFPLLAPPPRKSPVRTSGSLSQRIEPLPAGRQGPMGSPRNFYLTSYYK</sequence>
<dbReference type="SMART" id="SM00861">
    <property type="entry name" value="Transket_pyr"/>
    <property type="match status" value="1"/>
</dbReference>
<gene>
    <name evidence="6" type="ORF">UY02_C0012G0015</name>
</gene>
<dbReference type="PANTHER" id="PTHR43825">
    <property type="entry name" value="PYRUVATE DEHYDROGENASE E1 COMPONENT"/>
    <property type="match status" value="1"/>
</dbReference>
<feature type="domain" description="Transketolase-like pyrimidine-binding" evidence="5">
    <location>
        <begin position="20"/>
        <end position="185"/>
    </location>
</feature>
<evidence type="ECO:0000256" key="2">
    <source>
        <dbReference type="ARBA" id="ARBA00007131"/>
    </source>
</evidence>
<dbReference type="PATRIC" id="fig|1618655.3.peg.302"/>
<dbReference type="SUPFAM" id="SSF52922">
    <property type="entry name" value="TK C-terminal domain-like"/>
    <property type="match status" value="1"/>
</dbReference>
<keyword evidence="3" id="KW-0786">Thiamine pyrophosphate</keyword>
<protein>
    <recommendedName>
        <fullName evidence="5">Transketolase-like pyrimidine-binding domain-containing protein</fullName>
    </recommendedName>
</protein>
<evidence type="ECO:0000256" key="4">
    <source>
        <dbReference type="SAM" id="MobiDB-lite"/>
    </source>
</evidence>
<dbReference type="Proteomes" id="UP000034682">
    <property type="component" value="Unassembled WGS sequence"/>
</dbReference>
<dbReference type="SUPFAM" id="SSF52518">
    <property type="entry name" value="Thiamin diphosphate-binding fold (THDP-binding)"/>
    <property type="match status" value="1"/>
</dbReference>
<feature type="region of interest" description="Disordered" evidence="4">
    <location>
        <begin position="232"/>
        <end position="259"/>
    </location>
</feature>
<dbReference type="Pfam" id="PF02779">
    <property type="entry name" value="Transket_pyr"/>
    <property type="match status" value="1"/>
</dbReference>
<proteinExistence type="inferred from homology"/>
<feature type="region of interest" description="Disordered" evidence="4">
    <location>
        <begin position="317"/>
        <end position="348"/>
    </location>
</feature>
<dbReference type="Gene3D" id="3.40.50.970">
    <property type="match status" value="1"/>
</dbReference>
<organism evidence="6 7">
    <name type="scientific">Candidatus Giovannonibacteria bacterium GW2011_GWB1_47_6b</name>
    <dbReference type="NCBI Taxonomy" id="1618655"/>
    <lineage>
        <taxon>Bacteria</taxon>
        <taxon>Candidatus Giovannoniibacteriota</taxon>
    </lineage>
</organism>
<dbReference type="InterPro" id="IPR029061">
    <property type="entry name" value="THDP-binding"/>
</dbReference>
<name>A0A0G1T4T4_9BACT</name>
<comment type="cofactor">
    <cofactor evidence="1">
        <name>thiamine diphosphate</name>
        <dbReference type="ChEBI" id="CHEBI:58937"/>
    </cofactor>
</comment>
<evidence type="ECO:0000313" key="7">
    <source>
        <dbReference type="Proteomes" id="UP000034682"/>
    </source>
</evidence>
<dbReference type="InterPro" id="IPR005475">
    <property type="entry name" value="Transketolase-like_Pyr-bd"/>
</dbReference>
<reference evidence="6 7" key="1">
    <citation type="journal article" date="2015" name="Nature">
        <title>rRNA introns, odd ribosomes, and small enigmatic genomes across a large radiation of phyla.</title>
        <authorList>
            <person name="Brown C.T."/>
            <person name="Hug L.A."/>
            <person name="Thomas B.C."/>
            <person name="Sharon I."/>
            <person name="Castelle C.J."/>
            <person name="Singh A."/>
            <person name="Wilkins M.J."/>
            <person name="Williams K.H."/>
            <person name="Banfield J.F."/>
        </authorList>
    </citation>
    <scope>NUCLEOTIDE SEQUENCE [LARGE SCALE GENOMIC DNA]</scope>
</reference>